<accession>A0A949JFC1</accession>
<protein>
    <submittedName>
        <fullName evidence="1">Pyridoxamine 5'-phosphate oxidase family protein</fullName>
    </submittedName>
</protein>
<gene>
    <name evidence="1" type="ORF">JGS22_012550</name>
</gene>
<sequence>MALSRAEREEFLAEAQVGSLGVAAGAERAPLVVPIWYAYDPGGEVWVVTETDSRKARLIADAGRFTMLAERTAPTVRYVSVEGPVVEQRPATDEEHRRMVRRFLPGEAAEQYLAMTEKMFGELQYISMRPQRWLSSDMGSF</sequence>
<dbReference type="EMBL" id="JAELVF020000001">
    <property type="protein sequence ID" value="MBU7598422.1"/>
    <property type="molecule type" value="Genomic_DNA"/>
</dbReference>
<dbReference type="RefSeq" id="WP_211042425.1">
    <property type="nucleotide sequence ID" value="NZ_JAELVF020000001.1"/>
</dbReference>
<dbReference type="Pfam" id="PF12900">
    <property type="entry name" value="Pyridox_ox_2"/>
    <property type="match status" value="1"/>
</dbReference>
<dbReference type="Gene3D" id="2.30.110.10">
    <property type="entry name" value="Electron Transport, Fmn-binding Protein, Chain A"/>
    <property type="match status" value="1"/>
</dbReference>
<keyword evidence="2" id="KW-1185">Reference proteome</keyword>
<reference evidence="1" key="1">
    <citation type="submission" date="2021-06" db="EMBL/GenBank/DDBJ databases">
        <title>Sequencing of actinobacteria type strains.</title>
        <authorList>
            <person name="Nguyen G.-S."/>
            <person name="Wentzel A."/>
        </authorList>
    </citation>
    <scope>NUCLEOTIDE SEQUENCE</scope>
    <source>
        <strain evidence="1">P38-E01</strain>
    </source>
</reference>
<dbReference type="InterPro" id="IPR024747">
    <property type="entry name" value="Pyridox_Oxase-rel"/>
</dbReference>
<evidence type="ECO:0000313" key="1">
    <source>
        <dbReference type="EMBL" id="MBU7598422.1"/>
    </source>
</evidence>
<name>A0A949JFC1_9ACTN</name>
<dbReference type="SUPFAM" id="SSF50475">
    <property type="entry name" value="FMN-binding split barrel"/>
    <property type="match status" value="1"/>
</dbReference>
<dbReference type="InterPro" id="IPR012349">
    <property type="entry name" value="Split_barrel_FMN-bd"/>
</dbReference>
<organism evidence="1 2">
    <name type="scientific">Streptomyces tardus</name>
    <dbReference type="NCBI Taxonomy" id="2780544"/>
    <lineage>
        <taxon>Bacteria</taxon>
        <taxon>Bacillati</taxon>
        <taxon>Actinomycetota</taxon>
        <taxon>Actinomycetes</taxon>
        <taxon>Kitasatosporales</taxon>
        <taxon>Streptomycetaceae</taxon>
        <taxon>Streptomyces</taxon>
    </lineage>
</organism>
<proteinExistence type="predicted"/>
<dbReference type="AlphaFoldDB" id="A0A949JFC1"/>
<dbReference type="Proteomes" id="UP000694501">
    <property type="component" value="Unassembled WGS sequence"/>
</dbReference>
<evidence type="ECO:0000313" key="2">
    <source>
        <dbReference type="Proteomes" id="UP000694501"/>
    </source>
</evidence>
<comment type="caution">
    <text evidence="1">The sequence shown here is derived from an EMBL/GenBank/DDBJ whole genome shotgun (WGS) entry which is preliminary data.</text>
</comment>